<dbReference type="AlphaFoldDB" id="F0SLD2"/>
<keyword evidence="4" id="KW-1185">Reference proteome</keyword>
<feature type="transmembrane region" description="Helical" evidence="2">
    <location>
        <begin position="269"/>
        <end position="290"/>
    </location>
</feature>
<dbReference type="Proteomes" id="UP000006860">
    <property type="component" value="Chromosome"/>
</dbReference>
<reference evidence="4" key="1">
    <citation type="submission" date="2011-02" db="EMBL/GenBank/DDBJ databases">
        <title>The complete genome of Planctomyces brasiliensis DSM 5305.</title>
        <authorList>
            <person name="Lucas S."/>
            <person name="Copeland A."/>
            <person name="Lapidus A."/>
            <person name="Bruce D."/>
            <person name="Goodwin L."/>
            <person name="Pitluck S."/>
            <person name="Kyrpides N."/>
            <person name="Mavromatis K."/>
            <person name="Pagani I."/>
            <person name="Ivanova N."/>
            <person name="Ovchinnikova G."/>
            <person name="Lu M."/>
            <person name="Detter J.C."/>
            <person name="Han C."/>
            <person name="Land M."/>
            <person name="Hauser L."/>
            <person name="Markowitz V."/>
            <person name="Cheng J.-F."/>
            <person name="Hugenholtz P."/>
            <person name="Woyke T."/>
            <person name="Wu D."/>
            <person name="Tindall B."/>
            <person name="Pomrenke H.G."/>
            <person name="Brambilla E."/>
            <person name="Klenk H.-P."/>
            <person name="Eisen J.A."/>
        </authorList>
    </citation>
    <scope>NUCLEOTIDE SEQUENCE [LARGE SCALE GENOMIC DNA]</scope>
    <source>
        <strain evidence="4">ATCC 49424 / DSM 5305 / JCM 21570 / NBRC 103401 / IFAM 1448</strain>
    </source>
</reference>
<name>F0SLD2_RUBBR</name>
<keyword evidence="2" id="KW-1133">Transmembrane helix</keyword>
<evidence type="ECO:0000313" key="3">
    <source>
        <dbReference type="EMBL" id="ADY62038.1"/>
    </source>
</evidence>
<feature type="transmembrane region" description="Helical" evidence="2">
    <location>
        <begin position="387"/>
        <end position="408"/>
    </location>
</feature>
<evidence type="ECO:0000256" key="2">
    <source>
        <dbReference type="SAM" id="Phobius"/>
    </source>
</evidence>
<gene>
    <name evidence="3" type="ordered locus">Plabr_4466</name>
</gene>
<evidence type="ECO:0000256" key="1">
    <source>
        <dbReference type="SAM" id="MobiDB-lite"/>
    </source>
</evidence>
<feature type="transmembrane region" description="Helical" evidence="2">
    <location>
        <begin position="296"/>
        <end position="314"/>
    </location>
</feature>
<keyword evidence="2" id="KW-0472">Membrane</keyword>
<dbReference type="KEGG" id="pbs:Plabr_4466"/>
<feature type="region of interest" description="Disordered" evidence="1">
    <location>
        <begin position="1"/>
        <end position="24"/>
    </location>
</feature>
<dbReference type="OrthoDB" id="7831148at2"/>
<dbReference type="HOGENOM" id="CLU_647027_0_0_0"/>
<protein>
    <submittedName>
        <fullName evidence="3">Uncharacterized protein</fullName>
    </submittedName>
</protein>
<accession>F0SLD2</accession>
<organism evidence="3 4">
    <name type="scientific">Rubinisphaera brasiliensis (strain ATCC 49424 / DSM 5305 / JCM 21570 / IAM 15109 / NBRC 103401 / IFAM 1448)</name>
    <name type="common">Planctomyces brasiliensis</name>
    <dbReference type="NCBI Taxonomy" id="756272"/>
    <lineage>
        <taxon>Bacteria</taxon>
        <taxon>Pseudomonadati</taxon>
        <taxon>Planctomycetota</taxon>
        <taxon>Planctomycetia</taxon>
        <taxon>Planctomycetales</taxon>
        <taxon>Planctomycetaceae</taxon>
        <taxon>Rubinisphaera</taxon>
    </lineage>
</organism>
<dbReference type="RefSeq" id="WP_013630743.1">
    <property type="nucleotide sequence ID" value="NC_015174.1"/>
</dbReference>
<dbReference type="EMBL" id="CP002546">
    <property type="protein sequence ID" value="ADY62038.1"/>
    <property type="molecule type" value="Genomic_DNA"/>
</dbReference>
<keyword evidence="2" id="KW-0812">Transmembrane</keyword>
<sequence>MNATDAAKTDSAETGSAPLDTANLARSARRRPPIEIGFVLAGRLDDIDRNAVQEAIRELETRLAQSFPEFRWQLNVVRREEMSVEGLERPIAFFQQGQAERDAYKWDFVFVITSADLIGYFKPFALAAVSRTLDLVVVSTARVDPKAVDIDRSREDRIQIVSRRIAAICLRSLGVLCGLDESEDPADYMWPPGEARDLDGLHEFSIDEREEMEDTFEEVADLRLEERSEWTRRSLVRFYANVAWTQRRQIFASVLQAAPWKFPFRLSRLSTAAFSALLVLQMTAEVWHMALHQSTAALSGLLVASLFGTTGYVIQRQGLFVRRQDRHVTEQIAVSNITAGVIVFAGLLTTLLLLFSVSFLLGATLFPSEVIASWIDSDRDTVATSRYTMLSAVVAAFGLAIGALGAAFEDQSYFRHVIFVDEEL</sequence>
<evidence type="ECO:0000313" key="4">
    <source>
        <dbReference type="Proteomes" id="UP000006860"/>
    </source>
</evidence>
<dbReference type="eggNOG" id="ENOG502ZCMA">
    <property type="taxonomic scope" value="Bacteria"/>
</dbReference>
<feature type="transmembrane region" description="Helical" evidence="2">
    <location>
        <begin position="334"/>
        <end position="367"/>
    </location>
</feature>
<proteinExistence type="predicted"/>